<evidence type="ECO:0000313" key="2">
    <source>
        <dbReference type="EMBL" id="KZS13623.1"/>
    </source>
</evidence>
<feature type="chain" id="PRO_5007854154" evidence="1">
    <location>
        <begin position="17"/>
        <end position="154"/>
    </location>
</feature>
<name>A0A164WVN2_9CRUS</name>
<evidence type="ECO:0000313" key="3">
    <source>
        <dbReference type="Proteomes" id="UP000076858"/>
    </source>
</evidence>
<dbReference type="STRING" id="35525.A0A164WVN2"/>
<feature type="signal peptide" evidence="1">
    <location>
        <begin position="1"/>
        <end position="16"/>
    </location>
</feature>
<sequence length="154" mass="16854">MFLPIALLLFGAIVSGNQSNATESRAVDLSLDSRIFESNSLPIDELEMPSIGNGQLATGVYTDTVYMNGLYNGELGESHRARIPSQINIRMSVGANQTVTDQRFILDTEKGMFIERAVVDGAIVEQRTFAHRLITSLLVTQITVDFSQSGNVIM</sequence>
<gene>
    <name evidence="2" type="ORF">APZ42_021001</name>
</gene>
<dbReference type="GO" id="GO:0005975">
    <property type="term" value="P:carbohydrate metabolic process"/>
    <property type="evidence" value="ECO:0007669"/>
    <property type="project" value="TreeGrafter"/>
</dbReference>
<keyword evidence="3" id="KW-1185">Reference proteome</keyword>
<proteinExistence type="predicted"/>
<dbReference type="PANTHER" id="PTHR11051">
    <property type="entry name" value="GLYCOSYL HYDROLASE-RELATED"/>
    <property type="match status" value="1"/>
</dbReference>
<keyword evidence="1" id="KW-0732">Signal</keyword>
<evidence type="ECO:0000256" key="1">
    <source>
        <dbReference type="SAM" id="SignalP"/>
    </source>
</evidence>
<protein>
    <submittedName>
        <fullName evidence="2">Uncharacterized protein</fullName>
    </submittedName>
</protein>
<dbReference type="EMBL" id="LRGB01001036">
    <property type="protein sequence ID" value="KZS13623.1"/>
    <property type="molecule type" value="Genomic_DNA"/>
</dbReference>
<dbReference type="Proteomes" id="UP000076858">
    <property type="component" value="Unassembled WGS sequence"/>
</dbReference>
<dbReference type="PANTHER" id="PTHR11051:SF8">
    <property type="entry name" value="PROTEIN-GLUCOSYLGALACTOSYLHYDROXYLYSINE GLUCOSIDASE"/>
    <property type="match status" value="1"/>
</dbReference>
<reference evidence="2 3" key="1">
    <citation type="submission" date="2016-03" db="EMBL/GenBank/DDBJ databases">
        <title>EvidentialGene: Evidence-directed Construction of Genes on Genomes.</title>
        <authorList>
            <person name="Gilbert D.G."/>
            <person name="Choi J.-H."/>
            <person name="Mockaitis K."/>
            <person name="Colbourne J."/>
            <person name="Pfrender M."/>
        </authorList>
    </citation>
    <scope>NUCLEOTIDE SEQUENCE [LARGE SCALE GENOMIC DNA]</scope>
    <source>
        <strain evidence="2 3">Xinb3</strain>
        <tissue evidence="2">Complete organism</tissue>
    </source>
</reference>
<organism evidence="2 3">
    <name type="scientific">Daphnia magna</name>
    <dbReference type="NCBI Taxonomy" id="35525"/>
    <lineage>
        <taxon>Eukaryota</taxon>
        <taxon>Metazoa</taxon>
        <taxon>Ecdysozoa</taxon>
        <taxon>Arthropoda</taxon>
        <taxon>Crustacea</taxon>
        <taxon>Branchiopoda</taxon>
        <taxon>Diplostraca</taxon>
        <taxon>Cladocera</taxon>
        <taxon>Anomopoda</taxon>
        <taxon>Daphniidae</taxon>
        <taxon>Daphnia</taxon>
    </lineage>
</organism>
<dbReference type="GO" id="GO:0004553">
    <property type="term" value="F:hydrolase activity, hydrolyzing O-glycosyl compounds"/>
    <property type="evidence" value="ECO:0007669"/>
    <property type="project" value="TreeGrafter"/>
</dbReference>
<dbReference type="OrthoDB" id="200349at2759"/>
<dbReference type="AlphaFoldDB" id="A0A164WVN2"/>
<comment type="caution">
    <text evidence="2">The sequence shown here is derived from an EMBL/GenBank/DDBJ whole genome shotgun (WGS) entry which is preliminary data.</text>
</comment>
<accession>A0A164WVN2</accession>